<sequence>MNFEEFDWDEAKRLSNLENHEIDFAGVPPIFDSPCVIREDKRRDYGEIRMIVLGELRGEICYVVYTVREETCRLISARRANERERKKYREIIAAEKKLPPADEKRL</sequence>
<dbReference type="Pfam" id="PF04365">
    <property type="entry name" value="BrnT_toxin"/>
    <property type="match status" value="1"/>
</dbReference>
<accession>A0AAW9QZD6</accession>
<name>A0AAW9QZD6_9CHRO</name>
<dbReference type="Gene3D" id="3.10.450.530">
    <property type="entry name" value="Ribonuclease toxin, BrnT, of type II toxin-antitoxin system"/>
    <property type="match status" value="1"/>
</dbReference>
<comment type="caution">
    <text evidence="1">The sequence shown here is derived from an EMBL/GenBank/DDBJ whole genome shotgun (WGS) entry which is preliminary data.</text>
</comment>
<dbReference type="Proteomes" id="UP001328733">
    <property type="component" value="Unassembled WGS sequence"/>
</dbReference>
<dbReference type="RefSeq" id="WP_332866824.1">
    <property type="nucleotide sequence ID" value="NZ_JBAFSM010000046.1"/>
</dbReference>
<dbReference type="InterPro" id="IPR007460">
    <property type="entry name" value="BrnT_toxin"/>
</dbReference>
<gene>
    <name evidence="1" type="ORF">V0288_19585</name>
</gene>
<evidence type="ECO:0000313" key="2">
    <source>
        <dbReference type="Proteomes" id="UP001328733"/>
    </source>
</evidence>
<protein>
    <submittedName>
        <fullName evidence="1">BrnT family toxin</fullName>
    </submittedName>
</protein>
<dbReference type="AlphaFoldDB" id="A0AAW9QZD6"/>
<reference evidence="1 2" key="1">
    <citation type="submission" date="2024-01" db="EMBL/GenBank/DDBJ databases">
        <title>Genomic insights into the taxonomy and metabolism of the cyanobacterium Pannus brasiliensis CCIBt3594.</title>
        <authorList>
            <person name="Machado M."/>
            <person name="Botero N.B."/>
            <person name="Andreote A.P.D."/>
            <person name="Feitosa A.M.T."/>
            <person name="Popin R."/>
            <person name="Sivonen K."/>
            <person name="Fiore M.F."/>
        </authorList>
    </citation>
    <scope>NUCLEOTIDE SEQUENCE [LARGE SCALE GENOMIC DNA]</scope>
    <source>
        <strain evidence="1 2">CCIBt3594</strain>
    </source>
</reference>
<dbReference type="InterPro" id="IPR038573">
    <property type="entry name" value="BrnT_sf"/>
</dbReference>
<organism evidence="1 2">
    <name type="scientific">Pannus brasiliensis CCIBt3594</name>
    <dbReference type="NCBI Taxonomy" id="1427578"/>
    <lineage>
        <taxon>Bacteria</taxon>
        <taxon>Bacillati</taxon>
        <taxon>Cyanobacteriota</taxon>
        <taxon>Cyanophyceae</taxon>
        <taxon>Oscillatoriophycideae</taxon>
        <taxon>Chroococcales</taxon>
        <taxon>Microcystaceae</taxon>
        <taxon>Pannus</taxon>
    </lineage>
</organism>
<keyword evidence="2" id="KW-1185">Reference proteome</keyword>
<evidence type="ECO:0000313" key="1">
    <source>
        <dbReference type="EMBL" id="MEG3439338.1"/>
    </source>
</evidence>
<proteinExistence type="predicted"/>
<dbReference type="EMBL" id="JBAFSM010000046">
    <property type="protein sequence ID" value="MEG3439338.1"/>
    <property type="molecule type" value="Genomic_DNA"/>
</dbReference>